<feature type="coiled-coil region" evidence="1">
    <location>
        <begin position="129"/>
        <end position="163"/>
    </location>
</feature>
<dbReference type="EMBL" id="JAWIZZ010000046">
    <property type="protein sequence ID" value="KAK5779763.1"/>
    <property type="molecule type" value="Genomic_DNA"/>
</dbReference>
<sequence length="175" mass="21409">MIARVSKRQSQYQPLIKRLSNNSSSHVSTIYGIRYIHLRSFWQQYKITKLEHLNKIDNLEDIDPRLIKKLIDERTDLLNAENELKMLKQLDQEQNIIRKNTLKPFIRPAWILFLMSSTVYMGWQFYWWYCEYDRREDELQKEINNLEEQLQQLLDAKSGLKAAGKQPWYKRYFWF</sequence>
<evidence type="ECO:0000313" key="4">
    <source>
        <dbReference type="Proteomes" id="UP001306508"/>
    </source>
</evidence>
<evidence type="ECO:0000256" key="1">
    <source>
        <dbReference type="SAM" id="Coils"/>
    </source>
</evidence>
<evidence type="ECO:0000256" key="2">
    <source>
        <dbReference type="SAM" id="Phobius"/>
    </source>
</evidence>
<reference evidence="4" key="1">
    <citation type="submission" date="2023-07" db="EMBL/GenBank/DDBJ databases">
        <title>A draft genome of Kazachstania heterogenica Y-27499.</title>
        <authorList>
            <person name="Donic C."/>
            <person name="Kralova J.S."/>
            <person name="Fidel L."/>
            <person name="Ben-Dor S."/>
            <person name="Jung S."/>
        </authorList>
    </citation>
    <scope>NUCLEOTIDE SEQUENCE [LARGE SCALE GENOMIC DNA]</scope>
    <source>
        <strain evidence="4">Y27499</strain>
    </source>
</reference>
<keyword evidence="4" id="KW-1185">Reference proteome</keyword>
<protein>
    <submittedName>
        <fullName evidence="3">Uncharacterized protein</fullName>
    </submittedName>
</protein>
<feature type="transmembrane region" description="Helical" evidence="2">
    <location>
        <begin position="109"/>
        <end position="129"/>
    </location>
</feature>
<evidence type="ECO:0000313" key="3">
    <source>
        <dbReference type="EMBL" id="KAK5779763.1"/>
    </source>
</evidence>
<organism evidence="3 4">
    <name type="scientific">Arxiozyma heterogenica</name>
    <dbReference type="NCBI Taxonomy" id="278026"/>
    <lineage>
        <taxon>Eukaryota</taxon>
        <taxon>Fungi</taxon>
        <taxon>Dikarya</taxon>
        <taxon>Ascomycota</taxon>
        <taxon>Saccharomycotina</taxon>
        <taxon>Saccharomycetes</taxon>
        <taxon>Saccharomycetales</taxon>
        <taxon>Saccharomycetaceae</taxon>
        <taxon>Arxiozyma</taxon>
    </lineage>
</organism>
<keyword evidence="2" id="KW-0812">Transmembrane</keyword>
<proteinExistence type="predicted"/>
<keyword evidence="2" id="KW-0472">Membrane</keyword>
<dbReference type="Proteomes" id="UP001306508">
    <property type="component" value="Unassembled WGS sequence"/>
</dbReference>
<name>A0AAN7WMK3_9SACH</name>
<accession>A0AAN7WMK3</accession>
<keyword evidence="2" id="KW-1133">Transmembrane helix</keyword>
<keyword evidence="1" id="KW-0175">Coiled coil</keyword>
<gene>
    <name evidence="3" type="ORF">RI543_002885</name>
</gene>
<comment type="caution">
    <text evidence="3">The sequence shown here is derived from an EMBL/GenBank/DDBJ whole genome shotgun (WGS) entry which is preliminary data.</text>
</comment>
<dbReference type="AlphaFoldDB" id="A0AAN7WMK3"/>